<dbReference type="GO" id="GO:0005524">
    <property type="term" value="F:ATP binding"/>
    <property type="evidence" value="ECO:0007669"/>
    <property type="project" value="UniProtKB-UniRule"/>
</dbReference>
<evidence type="ECO:0000259" key="13">
    <source>
        <dbReference type="PROSITE" id="PS51198"/>
    </source>
</evidence>
<proteinExistence type="inferred from homology"/>
<dbReference type="CDD" id="cd17932">
    <property type="entry name" value="DEXQc_UvrD"/>
    <property type="match status" value="1"/>
</dbReference>
<dbReference type="Proteomes" id="UP000008139">
    <property type="component" value="Chromosome"/>
</dbReference>
<dbReference type="PANTHER" id="PTHR11070">
    <property type="entry name" value="UVRD / RECB / PCRA DNA HELICASE FAMILY MEMBER"/>
    <property type="match status" value="1"/>
</dbReference>
<dbReference type="HOGENOM" id="CLU_004585_5_2_7"/>
<evidence type="ECO:0000256" key="8">
    <source>
        <dbReference type="ARBA" id="ARBA00034617"/>
    </source>
</evidence>
<dbReference type="GO" id="GO:0009314">
    <property type="term" value="P:response to radiation"/>
    <property type="evidence" value="ECO:0007669"/>
    <property type="project" value="UniProtKB-ARBA"/>
</dbReference>
<keyword evidence="7" id="KW-0413">Isomerase</keyword>
<dbReference type="InterPro" id="IPR014017">
    <property type="entry name" value="DNA_helicase_UvrD-like_C"/>
</dbReference>
<dbReference type="GO" id="GO:0043138">
    <property type="term" value="F:3'-5' DNA helicase activity"/>
    <property type="evidence" value="ECO:0007669"/>
    <property type="project" value="UniProtKB-EC"/>
</dbReference>
<protein>
    <recommendedName>
        <fullName evidence="9">DNA 3'-5' helicase</fullName>
        <ecNumber evidence="9">5.6.2.4</ecNumber>
    </recommendedName>
    <alternativeName>
        <fullName evidence="10">DNA 3'-5' helicase II</fullName>
    </alternativeName>
</protein>
<feature type="binding site" evidence="12">
    <location>
        <begin position="30"/>
        <end position="37"/>
    </location>
    <ligand>
        <name>ATP</name>
        <dbReference type="ChEBI" id="CHEBI:30616"/>
    </ligand>
</feature>
<dbReference type="GO" id="GO:0016887">
    <property type="term" value="F:ATP hydrolysis activity"/>
    <property type="evidence" value="ECO:0007669"/>
    <property type="project" value="RHEA"/>
</dbReference>
<evidence type="ECO:0000256" key="6">
    <source>
        <dbReference type="ARBA" id="ARBA00023125"/>
    </source>
</evidence>
<dbReference type="Pfam" id="PF13361">
    <property type="entry name" value="UvrD_C"/>
    <property type="match status" value="1"/>
</dbReference>
<evidence type="ECO:0000256" key="12">
    <source>
        <dbReference type="PROSITE-ProRule" id="PRU00560"/>
    </source>
</evidence>
<dbReference type="InterPro" id="IPR027417">
    <property type="entry name" value="P-loop_NTPase"/>
</dbReference>
<dbReference type="GO" id="GO:0003677">
    <property type="term" value="F:DNA binding"/>
    <property type="evidence" value="ECO:0007669"/>
    <property type="project" value="UniProtKB-KW"/>
</dbReference>
<evidence type="ECO:0000256" key="7">
    <source>
        <dbReference type="ARBA" id="ARBA00023235"/>
    </source>
</evidence>
<dbReference type="GO" id="GO:0005829">
    <property type="term" value="C:cytosol"/>
    <property type="evidence" value="ECO:0007669"/>
    <property type="project" value="TreeGrafter"/>
</dbReference>
<name>F2LW95_HIPMA</name>
<evidence type="ECO:0000256" key="10">
    <source>
        <dbReference type="ARBA" id="ARBA00034923"/>
    </source>
</evidence>
<evidence type="ECO:0000256" key="2">
    <source>
        <dbReference type="ARBA" id="ARBA00022741"/>
    </source>
</evidence>
<dbReference type="EC" id="5.6.2.4" evidence="9"/>
<evidence type="ECO:0000256" key="5">
    <source>
        <dbReference type="ARBA" id="ARBA00022840"/>
    </source>
</evidence>
<dbReference type="RefSeq" id="WP_013682068.1">
    <property type="nucleotide sequence ID" value="NC_015318.1"/>
</dbReference>
<accession>F2LW95</accession>
<evidence type="ECO:0000256" key="4">
    <source>
        <dbReference type="ARBA" id="ARBA00022806"/>
    </source>
</evidence>
<comment type="similarity">
    <text evidence="1">Belongs to the helicase family. UvrD subfamily.</text>
</comment>
<keyword evidence="5 12" id="KW-0067">ATP-binding</keyword>
<evidence type="ECO:0000256" key="11">
    <source>
        <dbReference type="ARBA" id="ARBA00048988"/>
    </source>
</evidence>
<dbReference type="Gene3D" id="1.10.486.10">
    <property type="entry name" value="PCRA, domain 4"/>
    <property type="match status" value="1"/>
</dbReference>
<keyword evidence="6" id="KW-0238">DNA-binding</keyword>
<dbReference type="FunCoup" id="F2LW95">
    <property type="interactions" value="337"/>
</dbReference>
<evidence type="ECO:0000256" key="9">
    <source>
        <dbReference type="ARBA" id="ARBA00034808"/>
    </source>
</evidence>
<dbReference type="CDD" id="cd18807">
    <property type="entry name" value="SF1_C_UvrD"/>
    <property type="match status" value="1"/>
</dbReference>
<keyword evidence="2 12" id="KW-0547">Nucleotide-binding</keyword>
<evidence type="ECO:0000313" key="15">
    <source>
        <dbReference type="EMBL" id="AEA34029.1"/>
    </source>
</evidence>
<dbReference type="InParanoid" id="F2LW95"/>
<keyword evidence="16" id="KW-1185">Reference proteome</keyword>
<evidence type="ECO:0000313" key="16">
    <source>
        <dbReference type="Proteomes" id="UP000008139"/>
    </source>
</evidence>
<dbReference type="InterPro" id="IPR013986">
    <property type="entry name" value="DExx_box_DNA_helicase_dom_sf"/>
</dbReference>
<feature type="domain" description="UvrD-like helicase ATP-binding" evidence="13">
    <location>
        <begin position="9"/>
        <end position="280"/>
    </location>
</feature>
<dbReference type="STRING" id="760142.Hipma_1063"/>
<comment type="catalytic activity">
    <reaction evidence="8">
        <text>Couples ATP hydrolysis with the unwinding of duplex DNA by translocating in the 3'-5' direction.</text>
        <dbReference type="EC" id="5.6.2.4"/>
    </reaction>
</comment>
<reference evidence="15 16" key="1">
    <citation type="journal article" date="2011" name="Stand. Genomic Sci.">
        <title>Complete genome sequence of the thermophilic sulfur-reducer Hippea maritima type strain (MH(2)).</title>
        <authorList>
            <person name="Huntemann M."/>
            <person name="Lu M."/>
            <person name="Nolan M."/>
            <person name="Lapidus A."/>
            <person name="Lucas S."/>
            <person name="Hammon N."/>
            <person name="Deshpande S."/>
            <person name="Cheng J.F."/>
            <person name="Tapia R."/>
            <person name="Han C."/>
            <person name="Goodwin L."/>
            <person name="Pitluck S."/>
            <person name="Liolios K."/>
            <person name="Pagani I."/>
            <person name="Ivanova N."/>
            <person name="Ovchinikova G."/>
            <person name="Pati A."/>
            <person name="Chen A."/>
            <person name="Palaniappan K."/>
            <person name="Land M."/>
            <person name="Hauser L."/>
            <person name="Jeffries C.D."/>
            <person name="Detter J.C."/>
            <person name="Brambilla E.M."/>
            <person name="Rohde M."/>
            <person name="Spring S."/>
            <person name="Goker M."/>
            <person name="Woyke T."/>
            <person name="Bristow J."/>
            <person name="Eisen J.A."/>
            <person name="Markowitz V."/>
            <person name="Hugenholtz P."/>
            <person name="Kyrpides N.C."/>
            <person name="Klenk H.P."/>
            <person name="Mavromatis K."/>
        </authorList>
    </citation>
    <scope>NUCLEOTIDE SEQUENCE [LARGE SCALE GENOMIC DNA]</scope>
    <source>
        <strain evidence="16">ATCC 700847 / DSM 10411 / MH2</strain>
    </source>
</reference>
<comment type="catalytic activity">
    <reaction evidence="11">
        <text>ATP + H2O = ADP + phosphate + H(+)</text>
        <dbReference type="Rhea" id="RHEA:13065"/>
        <dbReference type="ChEBI" id="CHEBI:15377"/>
        <dbReference type="ChEBI" id="CHEBI:15378"/>
        <dbReference type="ChEBI" id="CHEBI:30616"/>
        <dbReference type="ChEBI" id="CHEBI:43474"/>
        <dbReference type="ChEBI" id="CHEBI:456216"/>
        <dbReference type="EC" id="5.6.2.4"/>
    </reaction>
</comment>
<dbReference type="OrthoDB" id="9810135at2"/>
<keyword evidence="3 12" id="KW-0378">Hydrolase</keyword>
<dbReference type="eggNOG" id="COG0210">
    <property type="taxonomic scope" value="Bacteria"/>
</dbReference>
<dbReference type="InterPro" id="IPR000212">
    <property type="entry name" value="DNA_helicase_UvrD/REP"/>
</dbReference>
<dbReference type="AlphaFoldDB" id="F2LW95"/>
<dbReference type="KEGG" id="hmr:Hipma_1063"/>
<dbReference type="Gene3D" id="3.40.50.300">
    <property type="entry name" value="P-loop containing nucleotide triphosphate hydrolases"/>
    <property type="match status" value="2"/>
</dbReference>
<dbReference type="SUPFAM" id="SSF52540">
    <property type="entry name" value="P-loop containing nucleoside triphosphate hydrolases"/>
    <property type="match status" value="1"/>
</dbReference>
<dbReference type="GO" id="GO:0033202">
    <property type="term" value="C:DNA helicase complex"/>
    <property type="evidence" value="ECO:0007669"/>
    <property type="project" value="TreeGrafter"/>
</dbReference>
<dbReference type="FunFam" id="1.10.10.160:FF:000001">
    <property type="entry name" value="ATP-dependent DNA helicase"/>
    <property type="match status" value="1"/>
</dbReference>
<evidence type="ECO:0000256" key="3">
    <source>
        <dbReference type="ARBA" id="ARBA00022801"/>
    </source>
</evidence>
<dbReference type="PROSITE" id="PS51217">
    <property type="entry name" value="UVRD_HELICASE_CTER"/>
    <property type="match status" value="1"/>
</dbReference>
<reference evidence="16" key="2">
    <citation type="submission" date="2011-03" db="EMBL/GenBank/DDBJ databases">
        <title>The complete genome of Hippea maritima DSM 10411.</title>
        <authorList>
            <consortium name="US DOE Joint Genome Institute (JGI-PGF)"/>
            <person name="Lucas S."/>
            <person name="Copeland A."/>
            <person name="Lapidus A."/>
            <person name="Bruce D."/>
            <person name="Goodwin L."/>
            <person name="Pitluck S."/>
            <person name="Peters L."/>
            <person name="Kyrpides N."/>
            <person name="Mavromatis K."/>
            <person name="Pagani I."/>
            <person name="Ivanova N."/>
            <person name="Mikhailova N."/>
            <person name="Lu M."/>
            <person name="Detter J.C."/>
            <person name="Tapia R."/>
            <person name="Han C."/>
            <person name="Land M."/>
            <person name="Hauser L."/>
            <person name="Markowitz V."/>
            <person name="Cheng J.-F."/>
            <person name="Hugenholtz P."/>
            <person name="Woyke T."/>
            <person name="Wu D."/>
            <person name="Spring S."/>
            <person name="Schroeder M."/>
            <person name="Brambilla E."/>
            <person name="Klenk H.-P."/>
            <person name="Eisen J.A."/>
        </authorList>
    </citation>
    <scope>NUCLEOTIDE SEQUENCE [LARGE SCALE GENOMIC DNA]</scope>
    <source>
        <strain evidence="16">ATCC 700847 / DSM 10411 / MH2</strain>
    </source>
</reference>
<dbReference type="GO" id="GO:0000725">
    <property type="term" value="P:recombinational repair"/>
    <property type="evidence" value="ECO:0007669"/>
    <property type="project" value="TreeGrafter"/>
</dbReference>
<gene>
    <name evidence="15" type="ordered locus">Hipma_1063</name>
</gene>
<evidence type="ECO:0000259" key="14">
    <source>
        <dbReference type="PROSITE" id="PS51217"/>
    </source>
</evidence>
<sequence length="667" mass="76885">MQQKNYIIDELNPQQRQAVLENSCNLLILAGAGSGKTKTLTHKIAFILNEGLAKPYQILALTFTNKAAGEMKERIGKLIGSQASDMWIGTFHSIALKILRKEGFRPTIYDSKDQENLIKEILKKLNIDSKKYTPRAFCSSISSLKLKLTKPEDLKVNSPFEKYLKSVYRLYEESLAKANAVDFDNIILRVIELLEENEDVRKKYSNKFKYIFIDEYQDTNYPQYLFVRLLYNSSNIVCAVGDEDQSIYGFRGAQIDNILKFDREYENCKIIKLEKNYRSAQEILNIANTLISKNNLRKEKRLYSDKIGGRISIVNLATETEEAKFVAEQIQKLKLEGENLYDIAVLYRTNFQSRTIEEALIRYSIPYNIIGSKRFLERKEIKDVIAYLKLLVNPNDDIAFLRAIGSHPRGIGAKFLEVISKAKDSLNTSMFEASKWLIEKKKVTPRQEKALKQFLSVFDINTAKSVDKIIDEIIQISGLKNHLEQTDDFDRIANIMELKNTGNLNNLESFLEDLSLLDYSNELEEQKESVRLMTIHASKGLEFNTVFIVGVEEGLFPNENLKRDELDIEEERRLFYVAITRAKTNLFISHASSRRRGIDYQRSKPSRFLLEIKEKIKHKPLKRGDKIRHSIYGEGVVLSKDGQLLTVNFSENGIKKILEKDRNLSVV</sequence>
<feature type="domain" description="UvrD-like helicase C-terminal" evidence="14">
    <location>
        <begin position="281"/>
        <end position="540"/>
    </location>
</feature>
<dbReference type="PANTHER" id="PTHR11070:SF2">
    <property type="entry name" value="ATP-DEPENDENT DNA HELICASE SRS2"/>
    <property type="match status" value="1"/>
</dbReference>
<dbReference type="Pfam" id="PF00580">
    <property type="entry name" value="UvrD-helicase"/>
    <property type="match status" value="1"/>
</dbReference>
<dbReference type="PROSITE" id="PS51198">
    <property type="entry name" value="UVRD_HELICASE_ATP_BIND"/>
    <property type="match status" value="1"/>
</dbReference>
<dbReference type="InterPro" id="IPR014016">
    <property type="entry name" value="UvrD-like_ATP-bd"/>
</dbReference>
<evidence type="ECO:0000256" key="1">
    <source>
        <dbReference type="ARBA" id="ARBA00009922"/>
    </source>
</evidence>
<keyword evidence="4 12" id="KW-0347">Helicase</keyword>
<dbReference type="Gene3D" id="1.10.10.160">
    <property type="match status" value="1"/>
</dbReference>
<organism evidence="15 16">
    <name type="scientific">Hippea maritima (strain ATCC 700847 / DSM 10411 / MH2)</name>
    <dbReference type="NCBI Taxonomy" id="760142"/>
    <lineage>
        <taxon>Bacteria</taxon>
        <taxon>Pseudomonadati</taxon>
        <taxon>Campylobacterota</taxon>
        <taxon>Desulfurellia</taxon>
        <taxon>Desulfurellales</taxon>
        <taxon>Hippeaceae</taxon>
        <taxon>Hippea</taxon>
    </lineage>
</organism>
<dbReference type="EMBL" id="CP002606">
    <property type="protein sequence ID" value="AEA34029.1"/>
    <property type="molecule type" value="Genomic_DNA"/>
</dbReference>